<gene>
    <name evidence="2" type="ORF">WAX74_16010</name>
</gene>
<comment type="caution">
    <text evidence="2">The sequence shown here is derived from an EMBL/GenBank/DDBJ whole genome shotgun (WGS) entry which is preliminary data.</text>
</comment>
<dbReference type="InterPro" id="IPR000182">
    <property type="entry name" value="GNAT_dom"/>
</dbReference>
<dbReference type="Gene3D" id="3.40.630.30">
    <property type="match status" value="1"/>
</dbReference>
<evidence type="ECO:0000259" key="1">
    <source>
        <dbReference type="PROSITE" id="PS51186"/>
    </source>
</evidence>
<sequence length="236" mass="27638">MRLFNIIKNNAYWLVDQIKIEGKSEEEYKEEFTKLLKEYEEQKIEYLSLLMEEDFENWLLAKGFRRISVIHEYTKALEKEQLNESDFIFHALSEGSMTDEEFADAYELCRSGSANKNIPQPIEQIMAALSQELGDNWRSHCYYFLKDNELVGISIPYIEMGTTDEGRMFYFGIVPSMRGLGLGAEIHKITLYLLKKMNANTYVGSTDESNEHMINIFKKNDCVIRNKKGIYRIDKD</sequence>
<protein>
    <submittedName>
        <fullName evidence="2">GNAT family N-acetyltransferase</fullName>
        <ecNumber evidence="2">2.3.1.-</ecNumber>
    </submittedName>
</protein>
<feature type="domain" description="N-acetyltransferase" evidence="1">
    <location>
        <begin position="87"/>
        <end position="236"/>
    </location>
</feature>
<dbReference type="Proteomes" id="UP001364890">
    <property type="component" value="Unassembled WGS sequence"/>
</dbReference>
<keyword evidence="2" id="KW-0012">Acyltransferase</keyword>
<keyword evidence="3" id="KW-1185">Reference proteome</keyword>
<keyword evidence="2" id="KW-0808">Transferase</keyword>
<dbReference type="EC" id="2.3.1.-" evidence="2"/>
<dbReference type="PROSITE" id="PS51186">
    <property type="entry name" value="GNAT"/>
    <property type="match status" value="1"/>
</dbReference>
<dbReference type="InterPro" id="IPR016181">
    <property type="entry name" value="Acyl_CoA_acyltransferase"/>
</dbReference>
<dbReference type="Pfam" id="PF00583">
    <property type="entry name" value="Acetyltransf_1"/>
    <property type="match status" value="1"/>
</dbReference>
<dbReference type="GO" id="GO:0016746">
    <property type="term" value="F:acyltransferase activity"/>
    <property type="evidence" value="ECO:0007669"/>
    <property type="project" value="UniProtKB-KW"/>
</dbReference>
<evidence type="ECO:0000313" key="2">
    <source>
        <dbReference type="EMBL" id="MEI4771129.1"/>
    </source>
</evidence>
<evidence type="ECO:0000313" key="3">
    <source>
        <dbReference type="Proteomes" id="UP001364890"/>
    </source>
</evidence>
<dbReference type="RefSeq" id="WP_336498685.1">
    <property type="nucleotide sequence ID" value="NZ_JBAWSY010000015.1"/>
</dbReference>
<name>A0ABU8F8N4_9BACI</name>
<reference evidence="2 3" key="1">
    <citation type="submission" date="2024-01" db="EMBL/GenBank/DDBJ databases">
        <title>Seven novel Bacillus-like species.</title>
        <authorList>
            <person name="Liu G."/>
        </authorList>
    </citation>
    <scope>NUCLEOTIDE SEQUENCE [LARGE SCALE GENOMIC DNA]</scope>
    <source>
        <strain evidence="2 3">FJAT-51614</strain>
    </source>
</reference>
<dbReference type="SUPFAM" id="SSF55729">
    <property type="entry name" value="Acyl-CoA N-acyltransferases (Nat)"/>
    <property type="match status" value="1"/>
</dbReference>
<accession>A0ABU8F8N4</accession>
<proteinExistence type="predicted"/>
<dbReference type="EMBL" id="JBAWSY010000015">
    <property type="protein sequence ID" value="MEI4771129.1"/>
    <property type="molecule type" value="Genomic_DNA"/>
</dbReference>
<organism evidence="2 3">
    <name type="scientific">Psychrobacillus mangrovi</name>
    <dbReference type="NCBI Taxonomy" id="3117745"/>
    <lineage>
        <taxon>Bacteria</taxon>
        <taxon>Bacillati</taxon>
        <taxon>Bacillota</taxon>
        <taxon>Bacilli</taxon>
        <taxon>Bacillales</taxon>
        <taxon>Bacillaceae</taxon>
        <taxon>Psychrobacillus</taxon>
    </lineage>
</organism>